<evidence type="ECO:0000313" key="1">
    <source>
        <dbReference type="EMBL" id="JAD51595.1"/>
    </source>
</evidence>
<sequence length="15" mass="1593">MFAGVGSSQFIAYQS</sequence>
<dbReference type="EMBL" id="GBRH01246300">
    <property type="protein sequence ID" value="JAD51595.1"/>
    <property type="molecule type" value="Transcribed_RNA"/>
</dbReference>
<protein>
    <submittedName>
        <fullName evidence="1">Uncharacterized protein</fullName>
    </submittedName>
</protein>
<organism evidence="1">
    <name type="scientific">Arundo donax</name>
    <name type="common">Giant reed</name>
    <name type="synonym">Donax arundinaceus</name>
    <dbReference type="NCBI Taxonomy" id="35708"/>
    <lineage>
        <taxon>Eukaryota</taxon>
        <taxon>Viridiplantae</taxon>
        <taxon>Streptophyta</taxon>
        <taxon>Embryophyta</taxon>
        <taxon>Tracheophyta</taxon>
        <taxon>Spermatophyta</taxon>
        <taxon>Magnoliopsida</taxon>
        <taxon>Liliopsida</taxon>
        <taxon>Poales</taxon>
        <taxon>Poaceae</taxon>
        <taxon>PACMAD clade</taxon>
        <taxon>Arundinoideae</taxon>
        <taxon>Arundineae</taxon>
        <taxon>Arundo</taxon>
    </lineage>
</organism>
<proteinExistence type="predicted"/>
<reference evidence="1" key="2">
    <citation type="journal article" date="2015" name="Data Brief">
        <title>Shoot transcriptome of the giant reed, Arundo donax.</title>
        <authorList>
            <person name="Barrero R.A."/>
            <person name="Guerrero F.D."/>
            <person name="Moolhuijzen P."/>
            <person name="Goolsby J.A."/>
            <person name="Tidwell J."/>
            <person name="Bellgard S.E."/>
            <person name="Bellgard M.I."/>
        </authorList>
    </citation>
    <scope>NUCLEOTIDE SEQUENCE</scope>
    <source>
        <tissue evidence="1">Shoot tissue taken approximately 20 cm above the soil surface</tissue>
    </source>
</reference>
<name>A0A0A9ARV3_ARUDO</name>
<reference evidence="1" key="1">
    <citation type="submission" date="2014-09" db="EMBL/GenBank/DDBJ databases">
        <authorList>
            <person name="Magalhaes I.L.F."/>
            <person name="Oliveira U."/>
            <person name="Santos F.R."/>
            <person name="Vidigal T.H.D.A."/>
            <person name="Brescovit A.D."/>
            <person name="Santos A.J."/>
        </authorList>
    </citation>
    <scope>NUCLEOTIDE SEQUENCE</scope>
    <source>
        <tissue evidence="1">Shoot tissue taken approximately 20 cm above the soil surface</tissue>
    </source>
</reference>
<accession>A0A0A9ARV3</accession>